<dbReference type="RefSeq" id="WP_077811919.1">
    <property type="nucleotide sequence ID" value="NZ_CP014692.1"/>
</dbReference>
<sequence length="86" mass="9605">MTQTHRKGMHAEEIKAALKMRFGSLAAFAVQLGRNEGAVMRVETLERDLKATLQRIETSLAVVSEGGRKTEQMVAVIVRGHMERKL</sequence>
<reference evidence="1 2" key="1">
    <citation type="submission" date="2016-03" db="EMBL/GenBank/DDBJ databases">
        <title>Acetic acid bacteria sequencing.</title>
        <authorList>
            <person name="Brandt J."/>
            <person name="Jakob F."/>
            <person name="Vogel R.F."/>
        </authorList>
    </citation>
    <scope>NUCLEOTIDE SEQUENCE [LARGE SCALE GENOMIC DNA]</scope>
    <source>
        <strain evidence="1 2">TMW2.1153</strain>
    </source>
</reference>
<dbReference type="STRING" id="435.A0U92_02835"/>
<accession>A0A1U9KDL0</accession>
<name>A0A1U9KDL0_ACEAC</name>
<dbReference type="InterPro" id="IPR010982">
    <property type="entry name" value="Lambda_DNA-bd_dom_sf"/>
</dbReference>
<gene>
    <name evidence="1" type="ORF">A0U92_02835</name>
</gene>
<evidence type="ECO:0000313" key="1">
    <source>
        <dbReference type="EMBL" id="AQS83880.1"/>
    </source>
</evidence>
<organism evidence="1 2">
    <name type="scientific">Acetobacter aceti</name>
    <dbReference type="NCBI Taxonomy" id="435"/>
    <lineage>
        <taxon>Bacteria</taxon>
        <taxon>Pseudomonadati</taxon>
        <taxon>Pseudomonadota</taxon>
        <taxon>Alphaproteobacteria</taxon>
        <taxon>Acetobacterales</taxon>
        <taxon>Acetobacteraceae</taxon>
        <taxon>Acetobacter</taxon>
        <taxon>Acetobacter subgen. Acetobacter</taxon>
    </lineage>
</organism>
<dbReference type="Proteomes" id="UP000188937">
    <property type="component" value="Chromosome"/>
</dbReference>
<keyword evidence="2" id="KW-1185">Reference proteome</keyword>
<dbReference type="AlphaFoldDB" id="A0A1U9KDL0"/>
<evidence type="ECO:0000313" key="2">
    <source>
        <dbReference type="Proteomes" id="UP000188937"/>
    </source>
</evidence>
<dbReference type="EMBL" id="CP014692">
    <property type="protein sequence ID" value="AQS83880.1"/>
    <property type="molecule type" value="Genomic_DNA"/>
</dbReference>
<proteinExistence type="predicted"/>
<dbReference type="Gene3D" id="1.10.260.40">
    <property type="entry name" value="lambda repressor-like DNA-binding domains"/>
    <property type="match status" value="1"/>
</dbReference>
<dbReference type="GO" id="GO:0003677">
    <property type="term" value="F:DNA binding"/>
    <property type="evidence" value="ECO:0007669"/>
    <property type="project" value="InterPro"/>
</dbReference>
<dbReference type="KEGG" id="aace:A0U92_02835"/>
<protein>
    <submittedName>
        <fullName evidence="1">Uncharacterized protein</fullName>
    </submittedName>
</protein>